<keyword evidence="1" id="KW-0812">Transmembrane</keyword>
<dbReference type="AlphaFoldDB" id="A0A9P5S0I6"/>
<name>A0A9P5S0I6_9FUNG</name>
<proteinExistence type="predicted"/>
<evidence type="ECO:0000313" key="3">
    <source>
        <dbReference type="Proteomes" id="UP000748756"/>
    </source>
</evidence>
<keyword evidence="1" id="KW-0472">Membrane</keyword>
<dbReference type="Proteomes" id="UP000748756">
    <property type="component" value="Unassembled WGS sequence"/>
</dbReference>
<sequence>MIPALLQFGYVRLTVYERLGLDAISLGLGNPDSATVFTVWAPQFLSWVQQPPAFSFTPTEESVVGAIAVAYFVGYSAGDLILEYIHYPNQIDPLSGWIHHIVYILLAWRVAMANHLWIFAICGGPLEISTIFLAILFNYPTLSGSAELFAGALCLHVFWTWKYFAGVRRRARRAKKAALGKKLEQGKWKALVSFATTTSSSMGLEGKMIQLRIQKSKK</sequence>
<dbReference type="OrthoDB" id="2385591at2759"/>
<protein>
    <recommendedName>
        <fullName evidence="4">TLC domain-containing protein</fullName>
    </recommendedName>
</protein>
<comment type="caution">
    <text evidence="2">The sequence shown here is derived from an EMBL/GenBank/DDBJ whole genome shotgun (WGS) entry which is preliminary data.</text>
</comment>
<accession>A0A9P5S0I6</accession>
<evidence type="ECO:0000313" key="2">
    <source>
        <dbReference type="EMBL" id="KAF9150420.1"/>
    </source>
</evidence>
<evidence type="ECO:0008006" key="4">
    <source>
        <dbReference type="Google" id="ProtNLM"/>
    </source>
</evidence>
<feature type="transmembrane region" description="Helical" evidence="1">
    <location>
        <begin position="148"/>
        <end position="165"/>
    </location>
</feature>
<reference evidence="2" key="1">
    <citation type="journal article" date="2020" name="Fungal Divers.">
        <title>Resolving the Mortierellaceae phylogeny through synthesis of multi-gene phylogenetics and phylogenomics.</title>
        <authorList>
            <person name="Vandepol N."/>
            <person name="Liber J."/>
            <person name="Desiro A."/>
            <person name="Na H."/>
            <person name="Kennedy M."/>
            <person name="Barry K."/>
            <person name="Grigoriev I.V."/>
            <person name="Miller A.N."/>
            <person name="O'Donnell K."/>
            <person name="Stajich J.E."/>
            <person name="Bonito G."/>
        </authorList>
    </citation>
    <scope>NUCLEOTIDE SEQUENCE</scope>
    <source>
        <strain evidence="2">NRRL 6426</strain>
    </source>
</reference>
<keyword evidence="3" id="KW-1185">Reference proteome</keyword>
<organism evidence="2 3">
    <name type="scientific">Linnemannia schmuckeri</name>
    <dbReference type="NCBI Taxonomy" id="64567"/>
    <lineage>
        <taxon>Eukaryota</taxon>
        <taxon>Fungi</taxon>
        <taxon>Fungi incertae sedis</taxon>
        <taxon>Mucoromycota</taxon>
        <taxon>Mortierellomycotina</taxon>
        <taxon>Mortierellomycetes</taxon>
        <taxon>Mortierellales</taxon>
        <taxon>Mortierellaceae</taxon>
        <taxon>Linnemannia</taxon>
    </lineage>
</organism>
<keyword evidence="1" id="KW-1133">Transmembrane helix</keyword>
<dbReference type="EMBL" id="JAAAUQ010000419">
    <property type="protein sequence ID" value="KAF9150420.1"/>
    <property type="molecule type" value="Genomic_DNA"/>
</dbReference>
<gene>
    <name evidence="2" type="ORF">BG015_007769</name>
</gene>
<evidence type="ECO:0000256" key="1">
    <source>
        <dbReference type="SAM" id="Phobius"/>
    </source>
</evidence>
<feature type="transmembrane region" description="Helical" evidence="1">
    <location>
        <begin position="116"/>
        <end position="136"/>
    </location>
</feature>